<dbReference type="STRING" id="1231341.Abor_006_094"/>
<dbReference type="GeneID" id="76203286"/>
<evidence type="ECO:0000313" key="9">
    <source>
        <dbReference type="Proteomes" id="UP000270034"/>
    </source>
</evidence>
<organism evidence="5 8">
    <name type="scientific">Acetobacter orientalis</name>
    <dbReference type="NCBI Taxonomy" id="146474"/>
    <lineage>
        <taxon>Bacteria</taxon>
        <taxon>Pseudomonadati</taxon>
        <taxon>Pseudomonadota</taxon>
        <taxon>Alphaproteobacteria</taxon>
        <taxon>Acetobacterales</taxon>
        <taxon>Acetobacteraceae</taxon>
        <taxon>Acetobacter</taxon>
    </lineage>
</organism>
<sequence>MKYRNGVLAAAAMVGLSLVALPVMAHPHHGGAPAAGGPGAPVWGGPSMLEGIDLTAQQQKKIDAIVQQAHEQDQTDSIRDDIGRVHRQIQDLLSEPGTLDRTKITALLQQQASLRAQQEARHLDVAEQIHDVLSTEQLTQIKERQAKVRDLMDQLRELQHPTPKAAAQ</sequence>
<keyword evidence="6" id="KW-1185">Reference proteome</keyword>
<dbReference type="EMBL" id="JOOY01000023">
    <property type="protein sequence ID" value="OUJ02562.1"/>
    <property type="molecule type" value="Genomic_DNA"/>
</dbReference>
<proteinExistence type="predicted"/>
<dbReference type="GO" id="GO:0030288">
    <property type="term" value="C:outer membrane-bounded periplasmic space"/>
    <property type="evidence" value="ECO:0007669"/>
    <property type="project" value="TreeGrafter"/>
</dbReference>
<accession>A0A0D6NHM5</accession>
<dbReference type="PANTHER" id="PTHR38102">
    <property type="entry name" value="PERIPLASMIC CHAPERONE SPY"/>
    <property type="match status" value="1"/>
</dbReference>
<dbReference type="PANTHER" id="PTHR38102:SF1">
    <property type="entry name" value="PERIPLASMIC CHAPERONE SPY"/>
    <property type="match status" value="1"/>
</dbReference>
<dbReference type="Proteomes" id="UP000270034">
    <property type="component" value="Chromosome"/>
</dbReference>
<dbReference type="Proteomes" id="UP000194639">
    <property type="component" value="Unassembled WGS sequence"/>
</dbReference>
<evidence type="ECO:0000313" key="5">
    <source>
        <dbReference type="EMBL" id="OUJ02562.1"/>
    </source>
</evidence>
<dbReference type="Pfam" id="PF13801">
    <property type="entry name" value="Metal_resist"/>
    <property type="match status" value="1"/>
</dbReference>
<dbReference type="EMBL" id="BAMX01000006">
    <property type="protein sequence ID" value="GAN65140.1"/>
    <property type="molecule type" value="Genomic_DNA"/>
</dbReference>
<dbReference type="AlphaFoldDB" id="A0A252BE58"/>
<evidence type="ECO:0000313" key="6">
    <source>
        <dbReference type="Proteomes" id="UP000032670"/>
    </source>
</evidence>
<evidence type="ECO:0000313" key="4">
    <source>
        <dbReference type="EMBL" id="OUI80810.1"/>
    </source>
</evidence>
<evidence type="ECO:0000313" key="8">
    <source>
        <dbReference type="Proteomes" id="UP000194999"/>
    </source>
</evidence>
<evidence type="ECO:0000313" key="2">
    <source>
        <dbReference type="EMBL" id="BBC79146.1"/>
    </source>
</evidence>
<gene>
    <name evidence="3" type="ORF">Abor_006_094</name>
    <name evidence="2" type="ORF">AcetOrient_orf01157</name>
    <name evidence="4" type="ORF">HK12_07090</name>
    <name evidence="5" type="ORF">HK15_05530</name>
</gene>
<evidence type="ECO:0008006" key="10">
    <source>
        <dbReference type="Google" id="ProtNLM"/>
    </source>
</evidence>
<dbReference type="KEGG" id="aot:AcetOri_orf01157"/>
<reference evidence="7 8" key="2">
    <citation type="submission" date="2014-06" db="EMBL/GenBank/DDBJ databases">
        <authorList>
            <person name="Ju J."/>
            <person name="Zhang J."/>
        </authorList>
    </citation>
    <scope>NUCLEOTIDE SEQUENCE [LARGE SCALE GENOMIC DNA]</scope>
    <source>
        <strain evidence="4">DmW_045</strain>
        <strain evidence="5">DmW_048</strain>
    </source>
</reference>
<feature type="chain" id="PRO_5015075994" description="Periplasmic heavy metal sensor" evidence="1">
    <location>
        <begin position="26"/>
        <end position="168"/>
    </location>
</feature>
<evidence type="ECO:0000256" key="1">
    <source>
        <dbReference type="SAM" id="SignalP"/>
    </source>
</evidence>
<dbReference type="EMBL" id="JOMO01000029">
    <property type="protein sequence ID" value="OUI80810.1"/>
    <property type="molecule type" value="Genomic_DNA"/>
</dbReference>
<dbReference type="GO" id="GO:0051082">
    <property type="term" value="F:unfolded protein binding"/>
    <property type="evidence" value="ECO:0007669"/>
    <property type="project" value="TreeGrafter"/>
</dbReference>
<reference evidence="2 9" key="3">
    <citation type="submission" date="2018-02" db="EMBL/GenBank/DDBJ databases">
        <title>Acetobacter orientalis genome.</title>
        <authorList>
            <person name="Nakashima N."/>
            <person name="Tamura T."/>
        </authorList>
    </citation>
    <scope>NUCLEOTIDE SEQUENCE [LARGE SCALE GENOMIC DNA]</scope>
    <source>
        <strain evidence="2 9">FAN1</strain>
    </source>
</reference>
<dbReference type="InterPro" id="IPR025961">
    <property type="entry name" value="Metal_resist"/>
</dbReference>
<dbReference type="Gene3D" id="1.20.120.1490">
    <property type="match status" value="1"/>
</dbReference>
<protein>
    <recommendedName>
        <fullName evidence="10">Periplasmic heavy metal sensor</fullName>
    </recommendedName>
</protein>
<name>A0A252BE58_9PROT</name>
<dbReference type="InterPro" id="IPR052211">
    <property type="entry name" value="Cpx_auxiliary_protein"/>
</dbReference>
<dbReference type="EMBL" id="AP018515">
    <property type="protein sequence ID" value="BBC79146.1"/>
    <property type="molecule type" value="Genomic_DNA"/>
</dbReference>
<evidence type="ECO:0000313" key="3">
    <source>
        <dbReference type="EMBL" id="GAN65140.1"/>
    </source>
</evidence>
<evidence type="ECO:0000313" key="7">
    <source>
        <dbReference type="Proteomes" id="UP000194639"/>
    </source>
</evidence>
<dbReference type="Proteomes" id="UP000032670">
    <property type="component" value="Unassembled WGS sequence"/>
</dbReference>
<dbReference type="Proteomes" id="UP000194999">
    <property type="component" value="Unassembled WGS sequence"/>
</dbReference>
<keyword evidence="1" id="KW-0732">Signal</keyword>
<dbReference type="RefSeq" id="WP_048840195.1">
    <property type="nucleotide sequence ID" value="NZ_BAMX01000006.1"/>
</dbReference>
<reference evidence="3 6" key="1">
    <citation type="submission" date="2012-11" db="EMBL/GenBank/DDBJ databases">
        <title>Whole genome sequence of Acetobacter orientalis 21F-2.</title>
        <authorList>
            <person name="Azuma Y."/>
            <person name="Higashiura N."/>
            <person name="Hirakawa H."/>
            <person name="Matsushita K."/>
        </authorList>
    </citation>
    <scope>NUCLEOTIDE SEQUENCE [LARGE SCALE GENOMIC DNA]</scope>
    <source>
        <strain evidence="3 6">21F-2</strain>
    </source>
</reference>
<accession>A0A252BE58</accession>
<feature type="signal peptide" evidence="1">
    <location>
        <begin position="1"/>
        <end position="25"/>
    </location>
</feature>